<gene>
    <name evidence="3" type="ORF">HMPREF9306_00484</name>
</gene>
<dbReference type="GO" id="GO:0004312">
    <property type="term" value="F:fatty acid synthase activity"/>
    <property type="evidence" value="ECO:0007669"/>
    <property type="project" value="InterPro"/>
</dbReference>
<dbReference type="AlphaFoldDB" id="S2W1U3"/>
<reference evidence="3 4" key="1">
    <citation type="submission" date="2013-04" db="EMBL/GenBank/DDBJ databases">
        <title>The Genome Sequence of Propionimicrobium lymphophilum ACS-093-V-SCH5.</title>
        <authorList>
            <consortium name="The Broad Institute Genomics Platform"/>
            <person name="Earl A."/>
            <person name="Ward D."/>
            <person name="Feldgarden M."/>
            <person name="Gevers D."/>
            <person name="Saerens B."/>
            <person name="Vaneechoutte M."/>
            <person name="Walker B."/>
            <person name="Young S."/>
            <person name="Zeng Q."/>
            <person name="Gargeya S."/>
            <person name="Fitzgerald M."/>
            <person name="Haas B."/>
            <person name="Abouelleil A."/>
            <person name="Allen A.W."/>
            <person name="Alvarado L."/>
            <person name="Arachchi H.M."/>
            <person name="Berlin A.M."/>
            <person name="Chapman S.B."/>
            <person name="Gainer-Dewar J."/>
            <person name="Goldberg J."/>
            <person name="Griggs A."/>
            <person name="Gujja S."/>
            <person name="Hansen M."/>
            <person name="Howarth C."/>
            <person name="Imamovic A."/>
            <person name="Ireland A."/>
            <person name="Larimer J."/>
            <person name="McCowan C."/>
            <person name="Murphy C."/>
            <person name="Pearson M."/>
            <person name="Poon T.W."/>
            <person name="Priest M."/>
            <person name="Roberts A."/>
            <person name="Saif S."/>
            <person name="Shea T."/>
            <person name="Sisk P."/>
            <person name="Sykes S."/>
            <person name="Wortman J."/>
            <person name="Nusbaum C."/>
            <person name="Birren B."/>
        </authorList>
    </citation>
    <scope>NUCLEOTIDE SEQUENCE [LARGE SCALE GENOMIC DNA]</scope>
    <source>
        <strain evidence="3 4">ACS-093-V-SCH5</strain>
    </source>
</reference>
<evidence type="ECO:0000259" key="2">
    <source>
        <dbReference type="Pfam" id="PF01575"/>
    </source>
</evidence>
<proteinExistence type="inferred from homology"/>
<dbReference type="RefSeq" id="WP_016455331.1">
    <property type="nucleotide sequence ID" value="NZ_KE150269.1"/>
</dbReference>
<dbReference type="PATRIC" id="fig|883161.3.peg.487"/>
<dbReference type="SUPFAM" id="SSF54637">
    <property type="entry name" value="Thioesterase/thiol ester dehydrase-isomerase"/>
    <property type="match status" value="1"/>
</dbReference>
<comment type="caution">
    <text evidence="3">The sequence shown here is derived from an EMBL/GenBank/DDBJ whole genome shotgun (WGS) entry which is preliminary data.</text>
</comment>
<evidence type="ECO:0000313" key="4">
    <source>
        <dbReference type="Proteomes" id="UP000014417"/>
    </source>
</evidence>
<dbReference type="InterPro" id="IPR003965">
    <property type="entry name" value="Fatty_acid_synthase"/>
</dbReference>
<dbReference type="PANTHER" id="PTHR43841">
    <property type="entry name" value="3-HYDROXYACYL-THIOESTER DEHYDRATASE HTDX-RELATED"/>
    <property type="match status" value="1"/>
</dbReference>
<dbReference type="GO" id="GO:0006633">
    <property type="term" value="P:fatty acid biosynthetic process"/>
    <property type="evidence" value="ECO:0007669"/>
    <property type="project" value="InterPro"/>
</dbReference>
<sequence>MIDVQIGQELPSLEIEVTRTTAVMYAGASGDFNPIHHSDHAAQAVGMPQVIIHGMWTMGAALRVVTDWIGDPTRVVNYFVRFTKPLPLPDDGVGAKMLVTAKVSAVDEGLATIAIEAKNGEEKLLGAAKAQVRLD</sequence>
<protein>
    <recommendedName>
        <fullName evidence="2">MaoC-like domain-containing protein</fullName>
    </recommendedName>
</protein>
<accession>S2W1U3</accession>
<dbReference type="EMBL" id="AGZR01000004">
    <property type="protein sequence ID" value="EPD33723.1"/>
    <property type="molecule type" value="Genomic_DNA"/>
</dbReference>
<organism evidence="3 4">
    <name type="scientific">Propionimicrobium lymphophilum ACS-093-V-SCH5</name>
    <dbReference type="NCBI Taxonomy" id="883161"/>
    <lineage>
        <taxon>Bacteria</taxon>
        <taxon>Bacillati</taxon>
        <taxon>Actinomycetota</taxon>
        <taxon>Actinomycetes</taxon>
        <taxon>Propionibacteriales</taxon>
        <taxon>Propionibacteriaceae</taxon>
        <taxon>Propionimicrobium</taxon>
    </lineage>
</organism>
<dbReference type="HOGENOM" id="CLU_094876_4_1_11"/>
<feature type="domain" description="MaoC-like" evidence="2">
    <location>
        <begin position="6"/>
        <end position="102"/>
    </location>
</feature>
<name>S2W1U3_9ACTN</name>
<dbReference type="Proteomes" id="UP000014417">
    <property type="component" value="Unassembled WGS sequence"/>
</dbReference>
<dbReference type="STRING" id="883161.HMPREF9306_00484"/>
<evidence type="ECO:0000313" key="3">
    <source>
        <dbReference type="EMBL" id="EPD33723.1"/>
    </source>
</evidence>
<dbReference type="GO" id="GO:0005835">
    <property type="term" value="C:fatty acid synthase complex"/>
    <property type="evidence" value="ECO:0007669"/>
    <property type="project" value="InterPro"/>
</dbReference>
<dbReference type="PRINTS" id="PR01483">
    <property type="entry name" value="FASYNTHASE"/>
</dbReference>
<dbReference type="PANTHER" id="PTHR43841:SF3">
    <property type="entry name" value="(3R)-HYDROXYACYL-ACP DEHYDRATASE SUBUNIT HADB"/>
    <property type="match status" value="1"/>
</dbReference>
<evidence type="ECO:0000256" key="1">
    <source>
        <dbReference type="ARBA" id="ARBA00005254"/>
    </source>
</evidence>
<dbReference type="InterPro" id="IPR002539">
    <property type="entry name" value="MaoC-like_dom"/>
</dbReference>
<comment type="similarity">
    <text evidence="1">Belongs to the enoyl-CoA hydratase/isomerase family.</text>
</comment>
<dbReference type="Gene3D" id="3.10.129.10">
    <property type="entry name" value="Hotdog Thioesterase"/>
    <property type="match status" value="1"/>
</dbReference>
<dbReference type="Pfam" id="PF01575">
    <property type="entry name" value="MaoC_dehydratas"/>
    <property type="match status" value="1"/>
</dbReference>
<keyword evidence="4" id="KW-1185">Reference proteome</keyword>
<dbReference type="InterPro" id="IPR029069">
    <property type="entry name" value="HotDog_dom_sf"/>
</dbReference>